<dbReference type="STRING" id="888268.A0A1E5WMA8"/>
<dbReference type="GO" id="GO:0046872">
    <property type="term" value="F:metal ion binding"/>
    <property type="evidence" value="ECO:0007669"/>
    <property type="project" value="UniProtKB-UniRule"/>
</dbReference>
<dbReference type="Proteomes" id="UP000095767">
    <property type="component" value="Unassembled WGS sequence"/>
</dbReference>
<dbReference type="InterPro" id="IPR039123">
    <property type="entry name" value="PPTC7"/>
</dbReference>
<proteinExistence type="inferred from homology"/>
<keyword evidence="1" id="KW-0460">Magnesium</keyword>
<dbReference type="EMBL" id="LWDX02001337">
    <property type="protein sequence ID" value="OEL38556.1"/>
    <property type="molecule type" value="Genomic_DNA"/>
</dbReference>
<keyword evidence="1" id="KW-0378">Hydrolase</keyword>
<keyword evidence="3" id="KW-1185">Reference proteome</keyword>
<comment type="similarity">
    <text evidence="1">Belongs to the PP2C family.</text>
</comment>
<dbReference type="PANTHER" id="PTHR12320:SF81">
    <property type="entry name" value="PROTEIN PHOSPHATASE 2C 23-RELATED"/>
    <property type="match status" value="1"/>
</dbReference>
<protein>
    <recommendedName>
        <fullName evidence="1">Protein phosphatase</fullName>
        <ecNumber evidence="1">3.1.3.16</ecNumber>
    </recommendedName>
</protein>
<dbReference type="EC" id="3.1.3.16" evidence="1"/>
<comment type="cofactor">
    <cofactor evidence="1">
        <name>Mn(2+)</name>
        <dbReference type="ChEBI" id="CHEBI:29035"/>
    </cofactor>
</comment>
<gene>
    <name evidence="2" type="ORF">BAE44_0000425</name>
</gene>
<name>A0A1E5WMA8_9POAL</name>
<accession>A0A1E5WMA8</accession>
<dbReference type="GO" id="GO:0004722">
    <property type="term" value="F:protein serine/threonine phosphatase activity"/>
    <property type="evidence" value="ECO:0007669"/>
    <property type="project" value="UniProtKB-EC"/>
</dbReference>
<keyword evidence="1" id="KW-0464">Manganese</keyword>
<organism evidence="2 3">
    <name type="scientific">Dichanthelium oligosanthes</name>
    <dbReference type="NCBI Taxonomy" id="888268"/>
    <lineage>
        <taxon>Eukaryota</taxon>
        <taxon>Viridiplantae</taxon>
        <taxon>Streptophyta</taxon>
        <taxon>Embryophyta</taxon>
        <taxon>Tracheophyta</taxon>
        <taxon>Spermatophyta</taxon>
        <taxon>Magnoliopsida</taxon>
        <taxon>Liliopsida</taxon>
        <taxon>Poales</taxon>
        <taxon>Poaceae</taxon>
        <taxon>PACMAD clade</taxon>
        <taxon>Panicoideae</taxon>
        <taxon>Panicodae</taxon>
        <taxon>Paniceae</taxon>
        <taxon>Dichantheliinae</taxon>
        <taxon>Dichanthelium</taxon>
    </lineage>
</organism>
<dbReference type="PANTHER" id="PTHR12320">
    <property type="entry name" value="PROTEIN PHOSPHATASE 2C"/>
    <property type="match status" value="1"/>
</dbReference>
<keyword evidence="1" id="KW-0904">Protein phosphatase</keyword>
<reference evidence="2 3" key="1">
    <citation type="submission" date="2016-09" db="EMBL/GenBank/DDBJ databases">
        <title>The draft genome of Dichanthelium oligosanthes: A C3 panicoid grass species.</title>
        <authorList>
            <person name="Studer A.J."/>
            <person name="Schnable J.C."/>
            <person name="Brutnell T.P."/>
        </authorList>
    </citation>
    <scope>NUCLEOTIDE SEQUENCE [LARGE SCALE GENOMIC DNA]</scope>
    <source>
        <strain evidence="3">cv. Kellogg 1175</strain>
        <tissue evidence="2">Leaf</tissue>
    </source>
</reference>
<comment type="cofactor">
    <cofactor evidence="1">
        <name>Mg(2+)</name>
        <dbReference type="ChEBI" id="CHEBI:18420"/>
    </cofactor>
</comment>
<sequence length="157" mass="16806">MLLGVAAGAFSRGLMESARAEVASAAENGAPPVSPYQLLELAYKKTRLRRAPGRQDHTPAKSERDFFNEAPFQLGADKNTNDVTCSSVGETAARAGDVMVAGTDGLLDKLRDAQLERAVQMGERLGFSPQNMADIIASAWLPSMGGARARCLPWAWL</sequence>
<evidence type="ECO:0000256" key="1">
    <source>
        <dbReference type="RuleBase" id="RU366020"/>
    </source>
</evidence>
<keyword evidence="1" id="KW-0479">Metal-binding</keyword>
<dbReference type="AlphaFoldDB" id="A0A1E5WMA8"/>
<comment type="catalytic activity">
    <reaction evidence="1">
        <text>O-phospho-L-threonyl-[protein] + H2O = L-threonyl-[protein] + phosphate</text>
        <dbReference type="Rhea" id="RHEA:47004"/>
        <dbReference type="Rhea" id="RHEA-COMP:11060"/>
        <dbReference type="Rhea" id="RHEA-COMP:11605"/>
        <dbReference type="ChEBI" id="CHEBI:15377"/>
        <dbReference type="ChEBI" id="CHEBI:30013"/>
        <dbReference type="ChEBI" id="CHEBI:43474"/>
        <dbReference type="ChEBI" id="CHEBI:61977"/>
        <dbReference type="EC" id="3.1.3.16"/>
    </reaction>
</comment>
<comment type="caution">
    <text evidence="2">The sequence shown here is derived from an EMBL/GenBank/DDBJ whole genome shotgun (WGS) entry which is preliminary data.</text>
</comment>
<comment type="catalytic activity">
    <reaction evidence="1">
        <text>O-phospho-L-seryl-[protein] + H2O = L-seryl-[protein] + phosphate</text>
        <dbReference type="Rhea" id="RHEA:20629"/>
        <dbReference type="Rhea" id="RHEA-COMP:9863"/>
        <dbReference type="Rhea" id="RHEA-COMP:11604"/>
        <dbReference type="ChEBI" id="CHEBI:15377"/>
        <dbReference type="ChEBI" id="CHEBI:29999"/>
        <dbReference type="ChEBI" id="CHEBI:43474"/>
        <dbReference type="ChEBI" id="CHEBI:83421"/>
        <dbReference type="EC" id="3.1.3.16"/>
    </reaction>
</comment>
<evidence type="ECO:0000313" key="3">
    <source>
        <dbReference type="Proteomes" id="UP000095767"/>
    </source>
</evidence>
<evidence type="ECO:0000313" key="2">
    <source>
        <dbReference type="EMBL" id="OEL38556.1"/>
    </source>
</evidence>
<dbReference type="OrthoDB" id="60843at2759"/>